<protein>
    <submittedName>
        <fullName evidence="1">Uncharacterized protein</fullName>
    </submittedName>
</protein>
<comment type="caution">
    <text evidence="1">The sequence shown here is derived from an EMBL/GenBank/DDBJ whole genome shotgun (WGS) entry which is preliminary data.</text>
</comment>
<sequence length="453" mass="49181">MLTRFLKTALLAICILMAVLVALYATSKRWPIPQAQRQALAQLRQPQPPLRGTNMFAALWSLSYAMPEAQRENVLAQDVERFNRLPAGAAFQSAAARYPRQPQWPSTAPALCSASAGSCLDLVRQQPHAYADALAAQAPLLARLRALADYGDYRSPFRPDISALLPESPRLTLSMTANALDFVQGRTTQALSGVCADAQVARVLLRSGDNLLMPMIGAAMLRGNAHLFADMLAELPTQHPLPAQCTTAFAPLAVDDIALCNALHGESRLAFSMLQEDALRQDRQLSWQDRFPLRLLDPERTQALLAPTYTWACGAPVRNLLAQDQPVPQTLIPEPQTTLVACIANATGCLLASVSRPDYANYQHKLQDTAAAVRALAAVQWLRDRPADATPLAQRLADLPPALRGQARPLQPGHDGKSLMLRQYAKPIGNAGEERWPLAGSALAAQRAAPSLQ</sequence>
<evidence type="ECO:0000313" key="2">
    <source>
        <dbReference type="Proteomes" id="UP001167357"/>
    </source>
</evidence>
<dbReference type="Proteomes" id="UP001167357">
    <property type="component" value="Unassembled WGS sequence"/>
</dbReference>
<keyword evidence="2" id="KW-1185">Reference proteome</keyword>
<accession>A0ABT0LKT0</accession>
<gene>
    <name evidence="1" type="ORF">M3O51_01185</name>
</gene>
<evidence type="ECO:0000313" key="1">
    <source>
        <dbReference type="EMBL" id="MCL1549966.1"/>
    </source>
</evidence>
<proteinExistence type="predicted"/>
<reference evidence="1" key="1">
    <citation type="submission" date="2022-04" db="EMBL/GenBank/DDBJ databases">
        <title>Genomic comparison of 19 strains of Xanthomonas nasturtii, a newly emerging watercress pathogen.</title>
        <authorList>
            <person name="Harrison J."/>
            <person name="Greer S."/>
            <person name="Hussain R."/>
            <person name="Lascelles D."/>
            <person name="Roberts M."/>
            <person name="Carter B."/>
            <person name="Bryning A."/>
            <person name="Carroll S."/>
            <person name="Aspin A."/>
            <person name="Cruz L."/>
            <person name="Cruz J."/>
            <person name="Grant M."/>
            <person name="Vicente J."/>
            <person name="Studholme D.J."/>
        </authorList>
    </citation>
    <scope>NUCLEOTIDE SEQUENCE</scope>
    <source>
        <strain evidence="1">10016B</strain>
    </source>
</reference>
<name>A0ABT0LKT0_9XANT</name>
<dbReference type="EMBL" id="JAMBED010000001">
    <property type="protein sequence ID" value="MCL1549966.1"/>
    <property type="molecule type" value="Genomic_DNA"/>
</dbReference>
<dbReference type="RefSeq" id="WP_249047270.1">
    <property type="nucleotide sequence ID" value="NZ_JAMBEC010000001.1"/>
</dbReference>
<organism evidence="1 2">
    <name type="scientific">Xanthomonas nasturtii</name>
    <dbReference type="NCBI Taxonomy" id="1843581"/>
    <lineage>
        <taxon>Bacteria</taxon>
        <taxon>Pseudomonadati</taxon>
        <taxon>Pseudomonadota</taxon>
        <taxon>Gammaproteobacteria</taxon>
        <taxon>Lysobacterales</taxon>
        <taxon>Lysobacteraceae</taxon>
        <taxon>Xanthomonas</taxon>
    </lineage>
</organism>